<dbReference type="InterPro" id="IPR000315">
    <property type="entry name" value="Znf_B-box"/>
</dbReference>
<evidence type="ECO:0000256" key="3">
    <source>
        <dbReference type="ARBA" id="ARBA00022833"/>
    </source>
</evidence>
<feature type="compositionally biased region" description="Low complexity" evidence="5">
    <location>
        <begin position="87"/>
        <end position="107"/>
    </location>
</feature>
<keyword evidence="3" id="KW-0862">Zinc</keyword>
<dbReference type="InterPro" id="IPR049808">
    <property type="entry name" value="CONSTANS-like_Bbox1"/>
</dbReference>
<keyword evidence="2 4" id="KW-0863">Zinc-finger</keyword>
<feature type="region of interest" description="Disordered" evidence="5">
    <location>
        <begin position="84"/>
        <end position="122"/>
    </location>
</feature>
<accession>A0A4V4H2H2</accession>
<keyword evidence="1" id="KW-0479">Metal-binding</keyword>
<sequence length="239" mass="25535">MKQRQACELCGGEAAIFCQPDAAFLCWACDASVHGANFLVARHVRWVACGSCHSLDSCRRVSGTAPRLVRSLCASCDPDHSPPSPSHPAASSYSSSCLSTSEPTSESTAGPPAEKPAAARRVTVKRRRGVVDERVEWFLLGWGRRMGLRSRRPCVEAAARVAALCEELTAALPLRVSLAAALWLAIKLCEDEASSARGRGAALRRLEVCSGVPARLILAAESRIAGRVRVAKEGWAECP</sequence>
<evidence type="ECO:0000256" key="5">
    <source>
        <dbReference type="SAM" id="MobiDB-lite"/>
    </source>
</evidence>
<dbReference type="PANTHER" id="PTHR31717:SF142">
    <property type="entry name" value="B-BOX DOMAIN PROTEIN 30-RELATED"/>
    <property type="match status" value="1"/>
</dbReference>
<dbReference type="SMART" id="SM00336">
    <property type="entry name" value="BBOX"/>
    <property type="match status" value="1"/>
</dbReference>
<evidence type="ECO:0000313" key="8">
    <source>
        <dbReference type="Proteomes" id="UP000317650"/>
    </source>
</evidence>
<evidence type="ECO:0000256" key="1">
    <source>
        <dbReference type="ARBA" id="ARBA00022723"/>
    </source>
</evidence>
<reference evidence="7 8" key="1">
    <citation type="journal article" date="2019" name="Nat. Plants">
        <title>Genome sequencing of Musa balbisiana reveals subgenome evolution and function divergence in polyploid bananas.</title>
        <authorList>
            <person name="Yao X."/>
        </authorList>
    </citation>
    <scope>NUCLEOTIDE SEQUENCE [LARGE SCALE GENOMIC DNA]</scope>
    <source>
        <strain evidence="8">cv. DH-PKW</strain>
        <tissue evidence="7">Leaves</tissue>
    </source>
</reference>
<dbReference type="CDD" id="cd19821">
    <property type="entry name" value="Bbox1_BBX-like"/>
    <property type="match status" value="1"/>
</dbReference>
<dbReference type="AlphaFoldDB" id="A0A4V4H2H2"/>
<protein>
    <recommendedName>
        <fullName evidence="6">B box-type domain-containing protein</fullName>
    </recommendedName>
</protein>
<organism evidence="7 8">
    <name type="scientific">Musa balbisiana</name>
    <name type="common">Banana</name>
    <dbReference type="NCBI Taxonomy" id="52838"/>
    <lineage>
        <taxon>Eukaryota</taxon>
        <taxon>Viridiplantae</taxon>
        <taxon>Streptophyta</taxon>
        <taxon>Embryophyta</taxon>
        <taxon>Tracheophyta</taxon>
        <taxon>Spermatophyta</taxon>
        <taxon>Magnoliopsida</taxon>
        <taxon>Liliopsida</taxon>
        <taxon>Zingiberales</taxon>
        <taxon>Musaceae</taxon>
        <taxon>Musa</taxon>
    </lineage>
</organism>
<dbReference type="PROSITE" id="PS50119">
    <property type="entry name" value="ZF_BBOX"/>
    <property type="match status" value="1"/>
</dbReference>
<dbReference type="GO" id="GO:0008270">
    <property type="term" value="F:zinc ion binding"/>
    <property type="evidence" value="ECO:0007669"/>
    <property type="project" value="UniProtKB-KW"/>
</dbReference>
<evidence type="ECO:0000313" key="7">
    <source>
        <dbReference type="EMBL" id="THU44366.1"/>
    </source>
</evidence>
<feature type="domain" description="B box-type" evidence="6">
    <location>
        <begin position="2"/>
        <end position="43"/>
    </location>
</feature>
<name>A0A4V4H2H2_MUSBA</name>
<dbReference type="PANTHER" id="PTHR31717">
    <property type="entry name" value="ZINC FINGER PROTEIN CONSTANS-LIKE 10"/>
    <property type="match status" value="1"/>
</dbReference>
<gene>
    <name evidence="7" type="ORF">C4D60_Mb02t06650</name>
</gene>
<proteinExistence type="predicted"/>
<dbReference type="Proteomes" id="UP000317650">
    <property type="component" value="Chromosome 2"/>
</dbReference>
<evidence type="ECO:0000256" key="2">
    <source>
        <dbReference type="ARBA" id="ARBA00022771"/>
    </source>
</evidence>
<dbReference type="EMBL" id="PYDT01000011">
    <property type="protein sequence ID" value="THU44366.1"/>
    <property type="molecule type" value="Genomic_DNA"/>
</dbReference>
<evidence type="ECO:0000259" key="6">
    <source>
        <dbReference type="PROSITE" id="PS50119"/>
    </source>
</evidence>
<evidence type="ECO:0000256" key="4">
    <source>
        <dbReference type="PROSITE-ProRule" id="PRU00024"/>
    </source>
</evidence>
<keyword evidence="8" id="KW-1185">Reference proteome</keyword>
<comment type="caution">
    <text evidence="7">The sequence shown here is derived from an EMBL/GenBank/DDBJ whole genome shotgun (WGS) entry which is preliminary data.</text>
</comment>